<dbReference type="InterPro" id="IPR027417">
    <property type="entry name" value="P-loop_NTPase"/>
</dbReference>
<dbReference type="GO" id="GO:0005524">
    <property type="term" value="F:ATP binding"/>
    <property type="evidence" value="ECO:0007669"/>
    <property type="project" value="UniProtKB-UniRule"/>
</dbReference>
<feature type="domain" description="AAA+ ATPase" evidence="6">
    <location>
        <begin position="253"/>
        <end position="407"/>
    </location>
</feature>
<comment type="caution">
    <text evidence="7">The sequence shown here is derived from an EMBL/GenBank/DDBJ whole genome shotgun (WGS) entry which is preliminary data.</text>
</comment>
<comment type="similarity">
    <text evidence="4 5">Belongs to the AAA ATPase family.</text>
</comment>
<dbReference type="Proteomes" id="UP000320806">
    <property type="component" value="Unassembled WGS sequence"/>
</dbReference>
<sequence>MADQRPTGQNPQYDEVQSLRAEVEALRTRVTNPTQRLDLEQTIRQLQSAQATLSTQNERLVRTLKDAREQIVSLKGEIDRLAQPPASFGVVLERSDDTVDILTSGRKMRVSVSPTIEQTDLVPGREVVLNEALNVVKTLGYENVGELVQCKEFLGEDRVLVVLHGDEERVCRVATALKDERIRVGDSLLLDARTNFVFERIPKAEVADLVLEEVPDIQYEDIGGLTGQIGQIRDAVELPYLHADLFREHALRPPKGVLLYGPPGCGKTMIAKAVAASLARKVAEKTGQDQTKSYFLNIKGPELLNKYVGETERHIRLIFQRAREASSDGTPVVVFFDEMESLFRTRGSGVSSDVETTVVPQLLAEIDGVEKLENVIVIGASNREDMIDPAILRPGRLDVKIKIERPDAQSAHEIFGKYLTATLPLHPDDVAEHGGDKQAAVEAMIQATVERMYAEVDENRFLEVTYASGDKEVLYFKDFNSGAMVQNIVDRAKKMAIKDQLTTGVKGIRVEHLLQSCVVEFKENEDLPNTTNPDDWARISGKKGERITYIRTLIDGKTGGGSAKTIDSVATTGQYL</sequence>
<dbReference type="EMBL" id="VFMO01000001">
    <property type="protein sequence ID" value="TQJ14822.1"/>
    <property type="molecule type" value="Genomic_DNA"/>
</dbReference>
<dbReference type="GO" id="GO:0016887">
    <property type="term" value="F:ATP hydrolysis activity"/>
    <property type="evidence" value="ECO:0007669"/>
    <property type="project" value="UniProtKB-UniRule"/>
</dbReference>
<dbReference type="PANTHER" id="PTHR23077">
    <property type="entry name" value="AAA-FAMILY ATPASE"/>
    <property type="match status" value="1"/>
</dbReference>
<dbReference type="GO" id="GO:0000502">
    <property type="term" value="C:proteasome complex"/>
    <property type="evidence" value="ECO:0007669"/>
    <property type="project" value="UniProtKB-KW"/>
</dbReference>
<dbReference type="InterPro" id="IPR041626">
    <property type="entry name" value="Prot_ATP_ID_OB_N"/>
</dbReference>
<proteinExistence type="inferred from homology"/>
<keyword evidence="1 4" id="KW-0547">Nucleotide-binding</keyword>
<gene>
    <name evidence="4" type="primary">arc</name>
    <name evidence="7" type="ORF">FB459_2331</name>
</gene>
<dbReference type="InterPro" id="IPR003960">
    <property type="entry name" value="ATPase_AAA_CS"/>
</dbReference>
<evidence type="ECO:0000256" key="1">
    <source>
        <dbReference type="ARBA" id="ARBA00022741"/>
    </source>
</evidence>
<dbReference type="Gene3D" id="3.40.50.300">
    <property type="entry name" value="P-loop containing nucleotide triphosphate hydrolases"/>
    <property type="match status" value="1"/>
</dbReference>
<keyword evidence="7" id="KW-0647">Proteasome</keyword>
<dbReference type="FunFam" id="3.40.50.300:FF:001025">
    <property type="entry name" value="ATPase family, AAA domain-containing 2B"/>
    <property type="match status" value="1"/>
</dbReference>
<dbReference type="PANTHER" id="PTHR23077:SF144">
    <property type="entry name" value="PROTEASOME-ASSOCIATED ATPASE"/>
    <property type="match status" value="1"/>
</dbReference>
<dbReference type="Gene3D" id="1.20.5.170">
    <property type="match status" value="1"/>
</dbReference>
<evidence type="ECO:0000259" key="6">
    <source>
        <dbReference type="SMART" id="SM00382"/>
    </source>
</evidence>
<dbReference type="SUPFAM" id="SSF52540">
    <property type="entry name" value="P-loop containing nucleoside triphosphate hydrolases"/>
    <property type="match status" value="1"/>
</dbReference>
<organism evidence="7 8">
    <name type="scientific">Yimella lutea</name>
    <dbReference type="NCBI Taxonomy" id="587872"/>
    <lineage>
        <taxon>Bacteria</taxon>
        <taxon>Bacillati</taxon>
        <taxon>Actinomycetota</taxon>
        <taxon>Actinomycetes</taxon>
        <taxon>Micrococcales</taxon>
        <taxon>Dermacoccaceae</taxon>
        <taxon>Yimella</taxon>
    </lineage>
</organism>
<dbReference type="InterPro" id="IPR003593">
    <property type="entry name" value="AAA+_ATPase"/>
</dbReference>
<accession>A0A542EHK8</accession>
<keyword evidence="8" id="KW-1185">Reference proteome</keyword>
<dbReference type="InterPro" id="IPR003959">
    <property type="entry name" value="ATPase_AAA_core"/>
</dbReference>
<dbReference type="GO" id="GO:0019941">
    <property type="term" value="P:modification-dependent protein catabolic process"/>
    <property type="evidence" value="ECO:0007669"/>
    <property type="project" value="InterPro"/>
</dbReference>
<dbReference type="HAMAP" id="MF_02112">
    <property type="entry name" value="ARC_ATPase"/>
    <property type="match status" value="1"/>
</dbReference>
<reference evidence="7 8" key="1">
    <citation type="submission" date="2019-06" db="EMBL/GenBank/DDBJ databases">
        <title>Sequencing the genomes of 1000 actinobacteria strains.</title>
        <authorList>
            <person name="Klenk H.-P."/>
        </authorList>
    </citation>
    <scope>NUCLEOTIDE SEQUENCE [LARGE SCALE GENOMIC DNA]</scope>
    <source>
        <strain evidence="7 8">DSM 19828</strain>
    </source>
</reference>
<keyword evidence="2 4" id="KW-0067">ATP-binding</keyword>
<evidence type="ECO:0000313" key="7">
    <source>
        <dbReference type="EMBL" id="TQJ14822.1"/>
    </source>
</evidence>
<dbReference type="NCBIfam" id="TIGR03689">
    <property type="entry name" value="pup_AAA"/>
    <property type="match status" value="1"/>
</dbReference>
<name>A0A542EHK8_9MICO</name>
<dbReference type="Gene3D" id="2.40.50.140">
    <property type="entry name" value="Nucleic acid-binding proteins"/>
    <property type="match status" value="2"/>
</dbReference>
<feature type="binding site" evidence="4">
    <location>
        <begin position="264"/>
        <end position="269"/>
    </location>
    <ligand>
        <name>ATP</name>
        <dbReference type="ChEBI" id="CHEBI:30616"/>
    </ligand>
</feature>
<dbReference type="InterPro" id="IPR032501">
    <property type="entry name" value="Prot_ATP_ID_OB_2nd"/>
</dbReference>
<dbReference type="GO" id="GO:0010498">
    <property type="term" value="P:proteasomal protein catabolic process"/>
    <property type="evidence" value="ECO:0007669"/>
    <property type="project" value="InterPro"/>
</dbReference>
<dbReference type="InterPro" id="IPR012340">
    <property type="entry name" value="NA-bd_OB-fold"/>
</dbReference>
<dbReference type="Pfam" id="PF16450">
    <property type="entry name" value="Prot_ATP_ID_OB_C"/>
    <property type="match status" value="1"/>
</dbReference>
<dbReference type="InterPro" id="IPR050168">
    <property type="entry name" value="AAA_ATPase_domain"/>
</dbReference>
<evidence type="ECO:0000256" key="4">
    <source>
        <dbReference type="HAMAP-Rule" id="MF_02112"/>
    </source>
</evidence>
<evidence type="ECO:0000256" key="5">
    <source>
        <dbReference type="RuleBase" id="RU003651"/>
    </source>
</evidence>
<evidence type="ECO:0000256" key="3">
    <source>
        <dbReference type="ARBA" id="ARBA00023054"/>
    </source>
</evidence>
<dbReference type="SMART" id="SM00382">
    <property type="entry name" value="AAA"/>
    <property type="match status" value="1"/>
</dbReference>
<protein>
    <recommendedName>
        <fullName evidence="4">AAA ATPase forming ring-shaped complexes</fullName>
        <shortName evidence="4">ARC</shortName>
    </recommendedName>
</protein>
<comment type="subunit">
    <text evidence="4">Homohexamer. Assembles into a hexameric ring structure.</text>
</comment>
<dbReference type="InterPro" id="IPR022482">
    <property type="entry name" value="Proteasome_ATPase"/>
</dbReference>
<dbReference type="Pfam" id="PF00004">
    <property type="entry name" value="AAA"/>
    <property type="match status" value="1"/>
</dbReference>
<evidence type="ECO:0000313" key="8">
    <source>
        <dbReference type="Proteomes" id="UP000320806"/>
    </source>
</evidence>
<keyword evidence="3 4" id="KW-0175">Coiled coil</keyword>
<evidence type="ECO:0000256" key="2">
    <source>
        <dbReference type="ARBA" id="ARBA00022840"/>
    </source>
</evidence>
<feature type="coiled-coil region" evidence="4">
    <location>
        <begin position="39"/>
        <end position="77"/>
    </location>
</feature>
<dbReference type="AlphaFoldDB" id="A0A542EHK8"/>
<dbReference type="PROSITE" id="PS00674">
    <property type="entry name" value="AAA"/>
    <property type="match status" value="1"/>
</dbReference>
<dbReference type="Pfam" id="PF17758">
    <property type="entry name" value="Prot_ATP_ID_OB_N"/>
    <property type="match status" value="1"/>
</dbReference>